<dbReference type="Pfam" id="PF14299">
    <property type="entry name" value="PP2"/>
    <property type="match status" value="1"/>
</dbReference>
<evidence type="ECO:0000313" key="4">
    <source>
        <dbReference type="Proteomes" id="UP000323000"/>
    </source>
</evidence>
<evidence type="ECO:0000259" key="2">
    <source>
        <dbReference type="Pfam" id="PF00646"/>
    </source>
</evidence>
<dbReference type="OrthoDB" id="1918565at2759"/>
<evidence type="ECO:0000313" key="3">
    <source>
        <dbReference type="EMBL" id="TXG62846.1"/>
    </source>
</evidence>
<dbReference type="SUPFAM" id="SSF81383">
    <property type="entry name" value="F-box domain"/>
    <property type="match status" value="1"/>
</dbReference>
<dbReference type="PANTHER" id="PTHR32278">
    <property type="entry name" value="F-BOX DOMAIN-CONTAINING PROTEIN"/>
    <property type="match status" value="1"/>
</dbReference>
<dbReference type="Pfam" id="PF00646">
    <property type="entry name" value="F-box"/>
    <property type="match status" value="1"/>
</dbReference>
<comment type="caution">
    <text evidence="3">The sequence shown here is derived from an EMBL/GenBank/DDBJ whole genome shotgun (WGS) entry which is preliminary data.</text>
</comment>
<gene>
    <name evidence="3" type="ORF">EZV62_009840</name>
</gene>
<organism evidence="3 4">
    <name type="scientific">Acer yangbiense</name>
    <dbReference type="NCBI Taxonomy" id="1000413"/>
    <lineage>
        <taxon>Eukaryota</taxon>
        <taxon>Viridiplantae</taxon>
        <taxon>Streptophyta</taxon>
        <taxon>Embryophyta</taxon>
        <taxon>Tracheophyta</taxon>
        <taxon>Spermatophyta</taxon>
        <taxon>Magnoliopsida</taxon>
        <taxon>eudicotyledons</taxon>
        <taxon>Gunneridae</taxon>
        <taxon>Pentapetalae</taxon>
        <taxon>rosids</taxon>
        <taxon>malvids</taxon>
        <taxon>Sapindales</taxon>
        <taxon>Sapindaceae</taxon>
        <taxon>Hippocastanoideae</taxon>
        <taxon>Acereae</taxon>
        <taxon>Acer</taxon>
    </lineage>
</organism>
<sequence>MCSKWSSSVTVVTESTPSNGTSLLPISASLPRQAIDRNNRKHNRDQPPSKKRRRGVEDDRDISPKKSFSSLVVMTGMLALPEGCIAAVIAFTTPRDACRLACVSTTFRSAADSDIVWDRFLPPEYSSSSSSSSSNTWSALWKKELYFRTCHNLIHNGKMSFWFDLPSGKNCYMISPREFYIQDGDCNLDWCWFAIPNPDPDLDARRGVPDSRFSEVVTRRDISPFEICGKITASLLSPMTSYVAYLVFGEISVRNVDDDPVEVTIGFGSSNSQSRTIYFHREHQDGDDDGFYPKKREDGWVESEPGGLKGFDKMIWQIKNAIQSVEKSAKEFIFGSKKESQEGQVAKQSGDKAKEYP</sequence>
<feature type="region of interest" description="Disordered" evidence="1">
    <location>
        <begin position="1"/>
        <end position="62"/>
    </location>
</feature>
<dbReference type="PANTHER" id="PTHR32278:SF143">
    <property type="entry name" value="F-BOX PROTEIN PP2-B1"/>
    <property type="match status" value="1"/>
</dbReference>
<protein>
    <recommendedName>
        <fullName evidence="2">F-box domain-containing protein</fullName>
    </recommendedName>
</protein>
<feature type="compositionally biased region" description="Basic and acidic residues" evidence="1">
    <location>
        <begin position="34"/>
        <end position="48"/>
    </location>
</feature>
<dbReference type="CDD" id="cd22162">
    <property type="entry name" value="F-box_AtSKIP3-like"/>
    <property type="match status" value="1"/>
</dbReference>
<dbReference type="AlphaFoldDB" id="A0A5C7I2C7"/>
<accession>A0A5C7I2C7</accession>
<dbReference type="InterPro" id="IPR025886">
    <property type="entry name" value="PP2-like"/>
</dbReference>
<name>A0A5C7I2C7_9ROSI</name>
<keyword evidence="4" id="KW-1185">Reference proteome</keyword>
<dbReference type="InterPro" id="IPR036047">
    <property type="entry name" value="F-box-like_dom_sf"/>
</dbReference>
<feature type="region of interest" description="Disordered" evidence="1">
    <location>
        <begin position="338"/>
        <end position="357"/>
    </location>
</feature>
<evidence type="ECO:0000256" key="1">
    <source>
        <dbReference type="SAM" id="MobiDB-lite"/>
    </source>
</evidence>
<dbReference type="InterPro" id="IPR001810">
    <property type="entry name" value="F-box_dom"/>
</dbReference>
<dbReference type="EMBL" id="VAHF01000004">
    <property type="protein sequence ID" value="TXG62846.1"/>
    <property type="molecule type" value="Genomic_DNA"/>
</dbReference>
<dbReference type="Gene3D" id="1.20.1280.50">
    <property type="match status" value="1"/>
</dbReference>
<feature type="domain" description="F-box" evidence="2">
    <location>
        <begin position="78"/>
        <end position="118"/>
    </location>
</feature>
<proteinExistence type="predicted"/>
<reference evidence="4" key="1">
    <citation type="journal article" date="2019" name="Gigascience">
        <title>De novo genome assembly of the endangered Acer yangbiense, a plant species with extremely small populations endemic to Yunnan Province, China.</title>
        <authorList>
            <person name="Yang J."/>
            <person name="Wariss H.M."/>
            <person name="Tao L."/>
            <person name="Zhang R."/>
            <person name="Yun Q."/>
            <person name="Hollingsworth P."/>
            <person name="Dao Z."/>
            <person name="Luo G."/>
            <person name="Guo H."/>
            <person name="Ma Y."/>
            <person name="Sun W."/>
        </authorList>
    </citation>
    <scope>NUCLEOTIDE SEQUENCE [LARGE SCALE GENOMIC DNA]</scope>
    <source>
        <strain evidence="4">cv. Malutang</strain>
    </source>
</reference>
<feature type="compositionally biased region" description="Low complexity" evidence="1">
    <location>
        <begin position="1"/>
        <end position="18"/>
    </location>
</feature>
<dbReference type="Proteomes" id="UP000323000">
    <property type="component" value="Chromosome 4"/>
</dbReference>